<feature type="chain" id="PRO_5001950294" evidence="1">
    <location>
        <begin position="18"/>
        <end position="191"/>
    </location>
</feature>
<evidence type="ECO:0000313" key="3">
    <source>
        <dbReference type="Proteomes" id="UP000029994"/>
    </source>
</evidence>
<comment type="caution">
    <text evidence="2">The sequence shown here is derived from an EMBL/GenBank/DDBJ whole genome shotgun (WGS) entry which is preliminary data.</text>
</comment>
<name>A0A099LWA0_9VIBR</name>
<gene>
    <name evidence="2" type="ORF">EA26_10555</name>
</gene>
<dbReference type="GeneID" id="43683616"/>
<sequence>MSRYLFLILFCSFSVFANPALLSGQLTGQQLALSAASILEKGDFYQCGDDESVRYCIDDLVYYQSHFYAEVTFEKRAYQMFIFAPYSDFLWTQIQLGFAKDRLQLAKVTAAEQTFDVKAQWRNVGDETGLSALDKSLILFLNQINAKPQQQIWLPKAQYLSDTPELSVEFSHDTQSIELRITRRLTLSPSE</sequence>
<dbReference type="RefSeq" id="WP_039427288.1">
    <property type="nucleotide sequence ID" value="NZ_CP061844.1"/>
</dbReference>
<organism evidence="2 3">
    <name type="scientific">Vibrio navarrensis</name>
    <dbReference type="NCBI Taxonomy" id="29495"/>
    <lineage>
        <taxon>Bacteria</taxon>
        <taxon>Pseudomonadati</taxon>
        <taxon>Pseudomonadota</taxon>
        <taxon>Gammaproteobacteria</taxon>
        <taxon>Vibrionales</taxon>
        <taxon>Vibrionaceae</taxon>
        <taxon>Vibrio</taxon>
    </lineage>
</organism>
<reference evidence="2 3" key="1">
    <citation type="submission" date="2014-04" db="EMBL/GenBank/DDBJ databases">
        <title>Genome sequencing of Vibrio navarrensis strains.</title>
        <authorList>
            <person name="Gladney L.M."/>
            <person name="Katz L.S."/>
            <person name="Marino-Ramirez L."/>
            <person name="Jordan I.K."/>
        </authorList>
    </citation>
    <scope>NUCLEOTIDE SEQUENCE [LARGE SCALE GENOMIC DNA]</scope>
    <source>
        <strain evidence="2 3">ATCC 51183</strain>
    </source>
</reference>
<keyword evidence="3" id="KW-1185">Reference proteome</keyword>
<feature type="signal peptide" evidence="1">
    <location>
        <begin position="1"/>
        <end position="17"/>
    </location>
</feature>
<dbReference type="Proteomes" id="UP000029994">
    <property type="component" value="Unassembled WGS sequence"/>
</dbReference>
<dbReference type="AlphaFoldDB" id="A0A099LWA0"/>
<evidence type="ECO:0000256" key="1">
    <source>
        <dbReference type="SAM" id="SignalP"/>
    </source>
</evidence>
<accession>A0A099LWA0</accession>
<dbReference type="EMBL" id="JMCG01000001">
    <property type="protein sequence ID" value="KGK11721.1"/>
    <property type="molecule type" value="Genomic_DNA"/>
</dbReference>
<proteinExistence type="predicted"/>
<protein>
    <submittedName>
        <fullName evidence="2">Uncharacterized protein</fullName>
    </submittedName>
</protein>
<keyword evidence="1" id="KW-0732">Signal</keyword>
<evidence type="ECO:0000313" key="2">
    <source>
        <dbReference type="EMBL" id="KGK11721.1"/>
    </source>
</evidence>